<dbReference type="Pfam" id="PF00094">
    <property type="entry name" value="VWD"/>
    <property type="match status" value="1"/>
</dbReference>
<dbReference type="InterPro" id="IPR008979">
    <property type="entry name" value="Galactose-bd-like_sf"/>
</dbReference>
<feature type="region of interest" description="Disordered" evidence="1">
    <location>
        <begin position="968"/>
        <end position="1020"/>
    </location>
</feature>
<dbReference type="SMART" id="SM00832">
    <property type="entry name" value="C8"/>
    <property type="match status" value="1"/>
</dbReference>
<dbReference type="Pfam" id="PF08742">
    <property type="entry name" value="C8"/>
    <property type="match status" value="1"/>
</dbReference>
<dbReference type="Gene3D" id="2.60.120.260">
    <property type="entry name" value="Galactose-binding domain-like"/>
    <property type="match status" value="3"/>
</dbReference>
<feature type="domain" description="F5/8 type C" evidence="2">
    <location>
        <begin position="814"/>
        <end position="964"/>
    </location>
</feature>
<feature type="domain" description="F5/8 type C" evidence="2">
    <location>
        <begin position="438"/>
        <end position="592"/>
    </location>
</feature>
<dbReference type="InterPro" id="IPR000421">
    <property type="entry name" value="FA58C"/>
</dbReference>
<protein>
    <submittedName>
        <fullName evidence="4">Sco-spondin</fullName>
    </submittedName>
</protein>
<dbReference type="PROSITE" id="PS50022">
    <property type="entry name" value="FA58C_3"/>
    <property type="match status" value="3"/>
</dbReference>
<comment type="caution">
    <text evidence="4">The sequence shown here is derived from an EMBL/GenBank/DDBJ whole genome shotgun (WGS) entry which is preliminary data.</text>
</comment>
<keyword evidence="5" id="KW-1185">Reference proteome</keyword>
<sequence>MFDLLIFIPTPFSKCLNHQWQCTQKNCPSTCSAFGESHYTTYDGREFEFQGVCDYVLSQSIQGSPYKFVITARNSQCGTSGVTCFKQLEFTVGTEGTSDFYRLELIKGQSVVAEPGSPFDVQEIGEMVYVKTPFGVTLQWDKNTRVYIRLATDHMQMVEGLCGNFNKDQTDDLTPRQGGSSLTEVTLFGDSWRTDTSCAPSQEITDTCVTAPQRKAWATESCAVLDSDLFAPCHSIVDRAPFMKRCVFDACGCDLGGDCECLCTSLAAYAHECAVRGVAIKWRSNDLCPIECEDCQTFNPCISLCPKKTCENRLYYSQVQKDCEDTQGVCFEGCDLRPCPEGQVYDSLIEPVNCIPEALCETTACEINGKEYREGERVEDPTVCRNNCEMCICRSGILDHITMGQCDPIPVPTPDQGVRTTDTVRTTRSFNTLPNPVCDELMGLFSPDIAVDDQFSASTSQSIAFEAHQARLFNMRTAPDRGGAWVPRQSDSRPYITVDLKNPEFLTGVATQGHPDVDQWVTKYMVGTSVDGVNFEIYKDNLDTTEKVFFGNFDSNTVVKAFFDRKVPAIAVRIYPLEWNGAAALRFDVLVCNSPDSTVTTPFMDVVCNVPMNVDLPNFIPDDQLSASSSASLQTDASAGRLNNQYSSWIPSSSSIDQWHQVDFLVPVELSGILTQGSPRSDRWVSTFTVSTSQDGYTYYPVRDSQGRILIYSGNSDRDSVTRNYFPHVIEARYVRLIPLTWGPDGFGLRLNYIGCFAASSTPRPTVPFFQPTGIPTPAPRPGPSGVPTLEPTFPPGGEPSPAPPSYPTLEPMCTREMGLQSQRIVEDKQLTASSNLDGHGPEMGRLLENSYQGSWIPALDDKDPYIQVDFKEPKLVSAVVTQGEGDDNKWVEEYQVMYSLDGVDFLPYSDNQVGVAKTFTANTDKDGAVTNFFVKNIIARFLRIVPITFSSGGPALRFDILGCNPSSENPAIPTRPPLHSPSPAPPTQDSGTPTPKPGLGPGGTPTPAPNSTVIRIPPPEGQYRYRVRFLQDALLKRGSSHHAA</sequence>
<feature type="compositionally biased region" description="Pro residues" evidence="1">
    <location>
        <begin position="995"/>
        <end position="1009"/>
    </location>
</feature>
<dbReference type="InterPro" id="IPR001846">
    <property type="entry name" value="VWF_type-D"/>
</dbReference>
<dbReference type="CDD" id="cd00057">
    <property type="entry name" value="FA58C"/>
    <property type="match status" value="2"/>
</dbReference>
<evidence type="ECO:0000259" key="2">
    <source>
        <dbReference type="PROSITE" id="PS50022"/>
    </source>
</evidence>
<dbReference type="PANTHER" id="PTHR24543:SF325">
    <property type="entry name" value="F5_8 TYPE C DOMAIN-CONTAINING PROTEIN"/>
    <property type="match status" value="1"/>
</dbReference>
<dbReference type="FunFam" id="2.60.120.260:FF:000016">
    <property type="entry name" value="Contactin-associated protein-like 4 isoform 1"/>
    <property type="match status" value="2"/>
</dbReference>
<gene>
    <name evidence="4" type="ORF">PoB_000186900</name>
</gene>
<feature type="compositionally biased region" description="Pro residues" evidence="1">
    <location>
        <begin position="776"/>
        <end position="785"/>
    </location>
</feature>
<dbReference type="PROSITE" id="PS51233">
    <property type="entry name" value="VWFD"/>
    <property type="match status" value="1"/>
</dbReference>
<evidence type="ECO:0000313" key="4">
    <source>
        <dbReference type="EMBL" id="GFN75363.1"/>
    </source>
</evidence>
<reference evidence="4 5" key="1">
    <citation type="journal article" date="2021" name="Elife">
        <title>Chloroplast acquisition without the gene transfer in kleptoplastic sea slugs, Plakobranchus ocellatus.</title>
        <authorList>
            <person name="Maeda T."/>
            <person name="Takahashi S."/>
            <person name="Yoshida T."/>
            <person name="Shimamura S."/>
            <person name="Takaki Y."/>
            <person name="Nagai Y."/>
            <person name="Toyoda A."/>
            <person name="Suzuki Y."/>
            <person name="Arimoto A."/>
            <person name="Ishii H."/>
            <person name="Satoh N."/>
            <person name="Nishiyama T."/>
            <person name="Hasebe M."/>
            <person name="Maruyama T."/>
            <person name="Minagawa J."/>
            <person name="Obokata J."/>
            <person name="Shigenobu S."/>
        </authorList>
    </citation>
    <scope>NUCLEOTIDE SEQUENCE [LARGE SCALE GENOMIC DNA]</scope>
</reference>
<dbReference type="AlphaFoldDB" id="A0AAV3XZJ3"/>
<feature type="compositionally biased region" description="Pro residues" evidence="1">
    <location>
        <begin position="974"/>
        <end position="987"/>
    </location>
</feature>
<dbReference type="PROSITE" id="PS01285">
    <property type="entry name" value="FA58C_1"/>
    <property type="match status" value="2"/>
</dbReference>
<proteinExistence type="predicted"/>
<dbReference type="EMBL" id="BLXT01000264">
    <property type="protein sequence ID" value="GFN75363.1"/>
    <property type="molecule type" value="Genomic_DNA"/>
</dbReference>
<feature type="compositionally biased region" description="Pro residues" evidence="1">
    <location>
        <begin position="793"/>
        <end position="804"/>
    </location>
</feature>
<feature type="region of interest" description="Disordered" evidence="1">
    <location>
        <begin position="776"/>
        <end position="804"/>
    </location>
</feature>
<evidence type="ECO:0000313" key="5">
    <source>
        <dbReference type="Proteomes" id="UP000735302"/>
    </source>
</evidence>
<feature type="domain" description="VWFD" evidence="3">
    <location>
        <begin position="29"/>
        <end position="199"/>
    </location>
</feature>
<evidence type="ECO:0000256" key="1">
    <source>
        <dbReference type="SAM" id="MobiDB-lite"/>
    </source>
</evidence>
<accession>A0AAV3XZJ3</accession>
<dbReference type="InterPro" id="IPR014853">
    <property type="entry name" value="VWF/SSPO/ZAN-like_Cys-rich_dom"/>
</dbReference>
<dbReference type="SMART" id="SM00216">
    <property type="entry name" value="VWD"/>
    <property type="match status" value="1"/>
</dbReference>
<name>A0AAV3XZJ3_9GAST</name>
<dbReference type="PANTHER" id="PTHR24543">
    <property type="entry name" value="MULTICOPPER OXIDASE-RELATED"/>
    <property type="match status" value="1"/>
</dbReference>
<dbReference type="SUPFAM" id="SSF49785">
    <property type="entry name" value="Galactose-binding domain-like"/>
    <property type="match status" value="3"/>
</dbReference>
<dbReference type="Pfam" id="PF00754">
    <property type="entry name" value="F5_F8_type_C"/>
    <property type="match status" value="3"/>
</dbReference>
<dbReference type="Proteomes" id="UP000735302">
    <property type="component" value="Unassembled WGS sequence"/>
</dbReference>
<evidence type="ECO:0000259" key="3">
    <source>
        <dbReference type="PROSITE" id="PS51233"/>
    </source>
</evidence>
<organism evidence="4 5">
    <name type="scientific">Plakobranchus ocellatus</name>
    <dbReference type="NCBI Taxonomy" id="259542"/>
    <lineage>
        <taxon>Eukaryota</taxon>
        <taxon>Metazoa</taxon>
        <taxon>Spiralia</taxon>
        <taxon>Lophotrochozoa</taxon>
        <taxon>Mollusca</taxon>
        <taxon>Gastropoda</taxon>
        <taxon>Heterobranchia</taxon>
        <taxon>Euthyneura</taxon>
        <taxon>Panpulmonata</taxon>
        <taxon>Sacoglossa</taxon>
        <taxon>Placobranchoidea</taxon>
        <taxon>Plakobranchidae</taxon>
        <taxon>Plakobranchus</taxon>
    </lineage>
</organism>
<feature type="domain" description="F5/8 type C" evidence="2">
    <location>
        <begin position="608"/>
        <end position="756"/>
    </location>
</feature>
<dbReference type="SMART" id="SM00231">
    <property type="entry name" value="FA58C"/>
    <property type="match status" value="3"/>
</dbReference>